<dbReference type="PROSITE" id="PS50850">
    <property type="entry name" value="MFS"/>
    <property type="match status" value="1"/>
</dbReference>
<keyword evidence="7" id="KW-1185">Reference proteome</keyword>
<feature type="transmembrane region" description="Helical" evidence="4">
    <location>
        <begin position="381"/>
        <end position="400"/>
    </location>
</feature>
<feature type="transmembrane region" description="Helical" evidence="4">
    <location>
        <begin position="178"/>
        <end position="202"/>
    </location>
</feature>
<evidence type="ECO:0000256" key="1">
    <source>
        <dbReference type="ARBA" id="ARBA00022692"/>
    </source>
</evidence>
<evidence type="ECO:0000313" key="6">
    <source>
        <dbReference type="EMBL" id="MDY0881819.1"/>
    </source>
</evidence>
<feature type="transmembrane region" description="Helical" evidence="4">
    <location>
        <begin position="350"/>
        <end position="375"/>
    </location>
</feature>
<gene>
    <name evidence="6" type="ORF">SMD27_03115</name>
</gene>
<evidence type="ECO:0000256" key="3">
    <source>
        <dbReference type="ARBA" id="ARBA00023136"/>
    </source>
</evidence>
<dbReference type="Proteomes" id="UP001279642">
    <property type="component" value="Unassembled WGS sequence"/>
</dbReference>
<organism evidence="6 7">
    <name type="scientific">Dongia soli</name>
    <dbReference type="NCBI Taxonomy" id="600628"/>
    <lineage>
        <taxon>Bacteria</taxon>
        <taxon>Pseudomonadati</taxon>
        <taxon>Pseudomonadota</taxon>
        <taxon>Alphaproteobacteria</taxon>
        <taxon>Rhodospirillales</taxon>
        <taxon>Dongiaceae</taxon>
        <taxon>Dongia</taxon>
    </lineage>
</organism>
<name>A0ABU5E6Q4_9PROT</name>
<keyword evidence="3 4" id="KW-0472">Membrane</keyword>
<dbReference type="PANTHER" id="PTHR23521:SF3">
    <property type="entry name" value="MFS TRANSPORTER"/>
    <property type="match status" value="1"/>
</dbReference>
<evidence type="ECO:0000256" key="4">
    <source>
        <dbReference type="SAM" id="Phobius"/>
    </source>
</evidence>
<dbReference type="PANTHER" id="PTHR23521">
    <property type="entry name" value="TRANSPORTER MFS SUPERFAMILY"/>
    <property type="match status" value="1"/>
</dbReference>
<evidence type="ECO:0000313" key="7">
    <source>
        <dbReference type="Proteomes" id="UP001279642"/>
    </source>
</evidence>
<feature type="transmembrane region" description="Helical" evidence="4">
    <location>
        <begin position="223"/>
        <end position="241"/>
    </location>
</feature>
<dbReference type="InterPro" id="IPR020846">
    <property type="entry name" value="MFS_dom"/>
</dbReference>
<feature type="transmembrane region" description="Helical" evidence="4">
    <location>
        <begin position="261"/>
        <end position="285"/>
    </location>
</feature>
<dbReference type="EMBL" id="JAXCLW010000001">
    <property type="protein sequence ID" value="MDY0881819.1"/>
    <property type="molecule type" value="Genomic_DNA"/>
</dbReference>
<evidence type="ECO:0000256" key="2">
    <source>
        <dbReference type="ARBA" id="ARBA00022989"/>
    </source>
</evidence>
<feature type="transmembrane region" description="Helical" evidence="4">
    <location>
        <begin position="292"/>
        <end position="312"/>
    </location>
</feature>
<dbReference type="Gene3D" id="1.20.1250.20">
    <property type="entry name" value="MFS general substrate transporter like domains"/>
    <property type="match status" value="2"/>
</dbReference>
<feature type="domain" description="Major facilitator superfamily (MFS) profile" evidence="5">
    <location>
        <begin position="1"/>
        <end position="407"/>
    </location>
</feature>
<accession>A0ABU5E6Q4</accession>
<comment type="caution">
    <text evidence="6">The sequence shown here is derived from an EMBL/GenBank/DDBJ whole genome shotgun (WGS) entry which is preliminary data.</text>
</comment>
<feature type="transmembrane region" description="Helical" evidence="4">
    <location>
        <begin position="137"/>
        <end position="158"/>
    </location>
</feature>
<keyword evidence="1 4" id="KW-0812">Transmembrane</keyword>
<dbReference type="InterPro" id="IPR011701">
    <property type="entry name" value="MFS"/>
</dbReference>
<feature type="transmembrane region" description="Helical" evidence="4">
    <location>
        <begin position="46"/>
        <end position="68"/>
    </location>
</feature>
<dbReference type="InterPro" id="IPR036259">
    <property type="entry name" value="MFS_trans_sf"/>
</dbReference>
<evidence type="ECO:0000259" key="5">
    <source>
        <dbReference type="PROSITE" id="PS50850"/>
    </source>
</evidence>
<feature type="transmembrane region" description="Helical" evidence="4">
    <location>
        <begin position="318"/>
        <end position="338"/>
    </location>
</feature>
<feature type="transmembrane region" description="Helical" evidence="4">
    <location>
        <begin position="75"/>
        <end position="93"/>
    </location>
</feature>
<dbReference type="SUPFAM" id="SSF103473">
    <property type="entry name" value="MFS general substrate transporter"/>
    <property type="match status" value="1"/>
</dbReference>
<reference evidence="6 7" key="1">
    <citation type="journal article" date="2016" name="Antonie Van Leeuwenhoek">
        <title>Dongia soli sp. nov., isolated from soil from Dokdo, Korea.</title>
        <authorList>
            <person name="Kim D.U."/>
            <person name="Lee H."/>
            <person name="Kim H."/>
            <person name="Kim S.G."/>
            <person name="Ka J.O."/>
        </authorList>
    </citation>
    <scope>NUCLEOTIDE SEQUENCE [LARGE SCALE GENOMIC DNA]</scope>
    <source>
        <strain evidence="6 7">D78</strain>
    </source>
</reference>
<dbReference type="Pfam" id="PF07690">
    <property type="entry name" value="MFS_1"/>
    <property type="match status" value="2"/>
</dbReference>
<dbReference type="RefSeq" id="WP_320506867.1">
    <property type="nucleotide sequence ID" value="NZ_JAXCLW010000001.1"/>
</dbReference>
<protein>
    <submittedName>
        <fullName evidence="6">MFS transporter</fullName>
    </submittedName>
</protein>
<proteinExistence type="predicted"/>
<keyword evidence="2 4" id="KW-1133">Transmembrane helix</keyword>
<sequence>MQRGKWWSLTILAVAQVLALSLWFSATAIVPVLRQAAIIDTLQASFFTSAVQAGFVIGTLLSASLGLADRIDPRRLFTASCLVAALANAALLAVPMGSILALALRLVTGICMAGIYPIGMKLAATWAAPDKQGRSDLGFLVGLLVGALTLGSASPHLINAIEAAGSSGIAAFDWRWPLALTSVAAGLAALLIQMAGLGPNLPPMRVFHIRMVFEAWRSPGLRLANLGYLGHMWELYAMWAWMTVFLEASFRNAMPGPEAAYWARLGTFVTLGAGAAGCLIGGWCADRWGRTSVTIAALLVSGTCCCLAGLFFAVAPGWLLLLCVIWGISVVADSPQFSASITELAEREHVGTMLTIQTCAGFLLSMITIHLLPWLAGAAGWRWVFLALAPGPAVGIWAMYRLRRSPMARQLAGGRR</sequence>